<dbReference type="InterPro" id="IPR042769">
    <property type="entry name" value="SPATA6_fam"/>
</dbReference>
<accession>A0A3Q3ES14</accession>
<dbReference type="PANTHER" id="PTHR16435:SF3">
    <property type="entry name" value="SPERMATOGENESIS-ASSOCIATED PROTEIN 6"/>
    <property type="match status" value="1"/>
</dbReference>
<sequence>ATCVTSKCGKEELNVGARSPNSAALSTSRRSPSSKSTSCNPQNKKKERKQASPRISVDSGYQLPTVSSRTRALSPYTHRKMCQLSEDARQRLSHLQLGPHHFRKETESQQPFLVLEGYNKSAVLISLPEPLMDFDVMKMFHDVCV</sequence>
<dbReference type="PANTHER" id="PTHR16435">
    <property type="entry name" value="SPERMATOGENESIS-ASSOCIATED PROTEIN 6 SPATA6"/>
    <property type="match status" value="1"/>
</dbReference>
<proteinExistence type="predicted"/>
<dbReference type="GeneTree" id="ENSGT00940000175969"/>
<reference evidence="2" key="1">
    <citation type="submission" date="2025-08" db="UniProtKB">
        <authorList>
            <consortium name="Ensembl"/>
        </authorList>
    </citation>
    <scope>IDENTIFICATION</scope>
</reference>
<feature type="compositionally biased region" description="Low complexity" evidence="1">
    <location>
        <begin position="22"/>
        <end position="38"/>
    </location>
</feature>
<dbReference type="STRING" id="56723.ENSLBEP00000009017"/>
<feature type="region of interest" description="Disordered" evidence="1">
    <location>
        <begin position="14"/>
        <end position="74"/>
    </location>
</feature>
<name>A0A3Q3ES14_9LABR</name>
<dbReference type="Proteomes" id="UP000261660">
    <property type="component" value="Unplaced"/>
</dbReference>
<dbReference type="GO" id="GO:0032027">
    <property type="term" value="F:myosin light chain binding"/>
    <property type="evidence" value="ECO:0007669"/>
    <property type="project" value="InterPro"/>
</dbReference>
<evidence type="ECO:0000256" key="1">
    <source>
        <dbReference type="SAM" id="MobiDB-lite"/>
    </source>
</evidence>
<protein>
    <submittedName>
        <fullName evidence="2">Uncharacterized protein</fullName>
    </submittedName>
</protein>
<dbReference type="AlphaFoldDB" id="A0A3Q3ES14"/>
<evidence type="ECO:0000313" key="3">
    <source>
        <dbReference type="Proteomes" id="UP000261660"/>
    </source>
</evidence>
<dbReference type="Ensembl" id="ENSLBET00000009505.1">
    <property type="protein sequence ID" value="ENSLBEP00000009017.1"/>
    <property type="gene ID" value="ENSLBEG00000006969.1"/>
</dbReference>
<reference evidence="2" key="2">
    <citation type="submission" date="2025-09" db="UniProtKB">
        <authorList>
            <consortium name="Ensembl"/>
        </authorList>
    </citation>
    <scope>IDENTIFICATION</scope>
</reference>
<evidence type="ECO:0000313" key="2">
    <source>
        <dbReference type="Ensembl" id="ENSLBEP00000009017.1"/>
    </source>
</evidence>
<feature type="compositionally biased region" description="Polar residues" evidence="1">
    <location>
        <begin position="62"/>
        <end position="71"/>
    </location>
</feature>
<dbReference type="GO" id="GO:0007283">
    <property type="term" value="P:spermatogenesis"/>
    <property type="evidence" value="ECO:0007669"/>
    <property type="project" value="InterPro"/>
</dbReference>
<organism evidence="2 3">
    <name type="scientific">Labrus bergylta</name>
    <name type="common">ballan wrasse</name>
    <dbReference type="NCBI Taxonomy" id="56723"/>
    <lineage>
        <taxon>Eukaryota</taxon>
        <taxon>Metazoa</taxon>
        <taxon>Chordata</taxon>
        <taxon>Craniata</taxon>
        <taxon>Vertebrata</taxon>
        <taxon>Euteleostomi</taxon>
        <taxon>Actinopterygii</taxon>
        <taxon>Neopterygii</taxon>
        <taxon>Teleostei</taxon>
        <taxon>Neoteleostei</taxon>
        <taxon>Acanthomorphata</taxon>
        <taxon>Eupercaria</taxon>
        <taxon>Labriformes</taxon>
        <taxon>Labridae</taxon>
        <taxon>Labrus</taxon>
    </lineage>
</organism>
<keyword evidence="3" id="KW-1185">Reference proteome</keyword>
<dbReference type="InParanoid" id="A0A3Q3ES14"/>
<dbReference type="GO" id="GO:0120212">
    <property type="term" value="C:sperm head-tail coupling apparatus"/>
    <property type="evidence" value="ECO:0007669"/>
    <property type="project" value="InterPro"/>
</dbReference>